<keyword evidence="9" id="KW-1185">Reference proteome</keyword>
<dbReference type="PROSITE" id="PS00080">
    <property type="entry name" value="MULTICOPPER_OXIDASE2"/>
    <property type="match status" value="1"/>
</dbReference>
<keyword evidence="8" id="KW-0131">Cell cycle</keyword>
<organism evidence="8 9">
    <name type="scientific">Neolewinella maritima</name>
    <dbReference type="NCBI Taxonomy" id="1383882"/>
    <lineage>
        <taxon>Bacteria</taxon>
        <taxon>Pseudomonadati</taxon>
        <taxon>Bacteroidota</taxon>
        <taxon>Saprospiria</taxon>
        <taxon>Saprospirales</taxon>
        <taxon>Lewinellaceae</taxon>
        <taxon>Neolewinella</taxon>
    </lineage>
</organism>
<evidence type="ECO:0000256" key="4">
    <source>
        <dbReference type="SAM" id="SignalP"/>
    </source>
</evidence>
<evidence type="ECO:0000259" key="7">
    <source>
        <dbReference type="Pfam" id="PF07732"/>
    </source>
</evidence>
<keyword evidence="2" id="KW-0560">Oxidoreductase</keyword>
<dbReference type="InterPro" id="IPR034282">
    <property type="entry name" value="CuRO_2_CopA"/>
</dbReference>
<dbReference type="Pfam" id="PF07732">
    <property type="entry name" value="Cu-oxidase_3"/>
    <property type="match status" value="1"/>
</dbReference>
<dbReference type="InterPro" id="IPR002355">
    <property type="entry name" value="Cu_oxidase_Cu_BS"/>
</dbReference>
<feature type="domain" description="Plastocyanin-like" evidence="6">
    <location>
        <begin position="550"/>
        <end position="655"/>
    </location>
</feature>
<accession>A0ABM9B5U8</accession>
<comment type="caution">
    <text evidence="8">The sequence shown here is derived from an EMBL/GenBank/DDBJ whole genome shotgun (WGS) entry which is preliminary data.</text>
</comment>
<sequence>MKRTHLLLTGLLLASLGLTAQQAGDGTASTYEVIPGQSLTTRTGNVVTYHLTVADTTVDFTGKPTPALATNGSIPAPTLNFTEGDSARIYVTNRTEGTVSFHWHGLLLPNKYDGVPMLNTSLIEPGDTYVASFPIIQNGTYWYHSHTEFQEQKGLYGSIVIQPKAGTSTKEKVVVLSDFTKQDPHEVLRQIKRHTDWYAIKRNAVQSYGKALASGNLGKQAWLEWNRMPSMDLADVYYDAFLSNGKITDAYADLNAGETVRLRVINGSASSHFWLQFAGGKMTIVSADGQEVEPVEVDKLLIATAETYDIEVTLPAGGRYEFRATSWDRYRYTTTWLGSGTDHAAPDLPPVDYYALTQEMKSMMTDMPGMQMGKAPNDIPEPTVYPAGQAPSNADILMESMMDMGMQMDMDVQGVGTTDMQMPMRKDSSATNMSGMDHSKMDHSKMGHAMPGMQKDTTPPTGMDHSKMDHGKMNHAMSGSDRGKTYKASEMDGKTMEMDTGADAPMGVMMTGYNELKQAYPDETIFDYNMLRSEAPTALKDGRPVRVVHLYLGGNMLRYVWMINNEPLSESDKIMIERGENVRFVFHNTTMMSHPMHLHGHFFRVVNNQGDHAPLKHVVNVAPMETTIIEFAATEDKDWFFHCHLLYHMMSGMARIIGYEGSSDLLIADRADYDKFAMDDRQYFGMASVSGLSNGGWADFAYFNIYNEFSLEGEADYDGNFEVEGKAMRYLDPRQYLSAYVGFEYDGTQVMDPEIGREDLETEAVALAGVRYFLPMMVWSDLRVDHRGRFELQLEREDIPLTSRWRASAQGRYSFTGREIEYTFGTSYILGQYFGVEARYDSDYGIGAGIKLMW</sequence>
<protein>
    <submittedName>
        <fullName evidence="8">Cell division protein FtsP</fullName>
    </submittedName>
</protein>
<dbReference type="InterPro" id="IPR011706">
    <property type="entry name" value="Cu-oxidase_C"/>
</dbReference>
<dbReference type="GO" id="GO:0051301">
    <property type="term" value="P:cell division"/>
    <property type="evidence" value="ECO:0007669"/>
    <property type="project" value="UniProtKB-KW"/>
</dbReference>
<feature type="domain" description="Plastocyanin-like" evidence="7">
    <location>
        <begin position="53"/>
        <end position="165"/>
    </location>
</feature>
<dbReference type="PANTHER" id="PTHR11709:SF394">
    <property type="entry name" value="FI03373P-RELATED"/>
    <property type="match status" value="1"/>
</dbReference>
<evidence type="ECO:0000256" key="3">
    <source>
        <dbReference type="ARBA" id="ARBA00023008"/>
    </source>
</evidence>
<dbReference type="PANTHER" id="PTHR11709">
    <property type="entry name" value="MULTI-COPPER OXIDASE"/>
    <property type="match status" value="1"/>
</dbReference>
<feature type="domain" description="Plastocyanin-like" evidence="5">
    <location>
        <begin position="174"/>
        <end position="325"/>
    </location>
</feature>
<dbReference type="CDD" id="cd13896">
    <property type="entry name" value="CuRO_3_CopA"/>
    <property type="match status" value="1"/>
</dbReference>
<dbReference type="PROSITE" id="PS00079">
    <property type="entry name" value="MULTICOPPER_OXIDASE1"/>
    <property type="match status" value="1"/>
</dbReference>
<feature type="signal peptide" evidence="4">
    <location>
        <begin position="1"/>
        <end position="20"/>
    </location>
</feature>
<keyword evidence="1" id="KW-0479">Metal-binding</keyword>
<dbReference type="Proteomes" id="UP000837803">
    <property type="component" value="Unassembled WGS sequence"/>
</dbReference>
<dbReference type="InterPro" id="IPR001117">
    <property type="entry name" value="Cu-oxidase_2nd"/>
</dbReference>
<dbReference type="Pfam" id="PF07731">
    <property type="entry name" value="Cu-oxidase_2"/>
    <property type="match status" value="1"/>
</dbReference>
<evidence type="ECO:0000259" key="6">
    <source>
        <dbReference type="Pfam" id="PF07731"/>
    </source>
</evidence>
<dbReference type="InterPro" id="IPR011707">
    <property type="entry name" value="Cu-oxidase-like_N"/>
</dbReference>
<dbReference type="Gene3D" id="2.60.40.420">
    <property type="entry name" value="Cupredoxins - blue copper proteins"/>
    <property type="match status" value="3"/>
</dbReference>
<dbReference type="InterPro" id="IPR034279">
    <property type="entry name" value="CuRO_3_CopA"/>
</dbReference>
<keyword evidence="4" id="KW-0732">Signal</keyword>
<dbReference type="CDD" id="cd13874">
    <property type="entry name" value="CuRO_2_CopA"/>
    <property type="match status" value="1"/>
</dbReference>
<evidence type="ECO:0000313" key="8">
    <source>
        <dbReference type="EMBL" id="CAH1002594.1"/>
    </source>
</evidence>
<keyword evidence="3" id="KW-0186">Copper</keyword>
<evidence type="ECO:0000259" key="5">
    <source>
        <dbReference type="Pfam" id="PF00394"/>
    </source>
</evidence>
<dbReference type="InterPro" id="IPR045087">
    <property type="entry name" value="Cu-oxidase_fam"/>
</dbReference>
<dbReference type="EMBL" id="CAKLPZ010000006">
    <property type="protein sequence ID" value="CAH1002594.1"/>
    <property type="molecule type" value="Genomic_DNA"/>
</dbReference>
<evidence type="ECO:0000256" key="2">
    <source>
        <dbReference type="ARBA" id="ARBA00023002"/>
    </source>
</evidence>
<name>A0ABM9B5U8_9BACT</name>
<dbReference type="Pfam" id="PF00394">
    <property type="entry name" value="Cu-oxidase"/>
    <property type="match status" value="1"/>
</dbReference>
<evidence type="ECO:0000313" key="9">
    <source>
        <dbReference type="Proteomes" id="UP000837803"/>
    </source>
</evidence>
<dbReference type="SUPFAM" id="SSF49503">
    <property type="entry name" value="Cupredoxins"/>
    <property type="match status" value="3"/>
</dbReference>
<gene>
    <name evidence="8" type="primary">ftsP</name>
    <name evidence="8" type="ORF">LEM8419_03466</name>
</gene>
<dbReference type="InterPro" id="IPR033138">
    <property type="entry name" value="Cu_oxidase_CS"/>
</dbReference>
<dbReference type="InterPro" id="IPR008972">
    <property type="entry name" value="Cupredoxin"/>
</dbReference>
<evidence type="ECO:0000256" key="1">
    <source>
        <dbReference type="ARBA" id="ARBA00022723"/>
    </source>
</evidence>
<reference evidence="8" key="1">
    <citation type="submission" date="2021-12" db="EMBL/GenBank/DDBJ databases">
        <authorList>
            <person name="Rodrigo-Torres L."/>
            <person name="Arahal R. D."/>
            <person name="Lucena T."/>
        </authorList>
    </citation>
    <scope>NUCLEOTIDE SEQUENCE</scope>
    <source>
        <strain evidence="8">CECT 8419</strain>
    </source>
</reference>
<keyword evidence="8" id="KW-0132">Cell division</keyword>
<dbReference type="RefSeq" id="WP_238752419.1">
    <property type="nucleotide sequence ID" value="NZ_CAKLPZ010000006.1"/>
</dbReference>
<feature type="chain" id="PRO_5047433622" evidence="4">
    <location>
        <begin position="21"/>
        <end position="854"/>
    </location>
</feature>
<proteinExistence type="predicted"/>